<dbReference type="PROSITE" id="PS51257">
    <property type="entry name" value="PROKAR_LIPOPROTEIN"/>
    <property type="match status" value="1"/>
</dbReference>
<keyword evidence="3" id="KW-1185">Reference proteome</keyword>
<keyword evidence="1" id="KW-0812">Transmembrane</keyword>
<feature type="transmembrane region" description="Helical" evidence="1">
    <location>
        <begin position="82"/>
        <end position="105"/>
    </location>
</feature>
<dbReference type="OrthoDB" id="7873321at2"/>
<sequence>MTGQVIRIARPVTLWSLHFIAIYALISAACAPRGLIEPDMMRGVAAIVTAGCAILLLVWLVLGLRTARMLDADAPERPLNVAVIWSALISLLAIFANLWPVAVLATCAG</sequence>
<keyword evidence="1" id="KW-1133">Transmembrane helix</keyword>
<proteinExistence type="predicted"/>
<keyword evidence="1" id="KW-0472">Membrane</keyword>
<feature type="transmembrane region" description="Helical" evidence="1">
    <location>
        <begin position="43"/>
        <end position="62"/>
    </location>
</feature>
<accession>A0A1P8MR88</accession>
<reference evidence="2 3" key="1">
    <citation type="submission" date="2017-01" db="EMBL/GenBank/DDBJ databases">
        <title>Complete genome of Tateyamaria omphalii DOK1-4 isolated from seawater in Dokdo.</title>
        <authorList>
            <person name="Kim J.H."/>
            <person name="Chi W.-J."/>
        </authorList>
    </citation>
    <scope>NUCLEOTIDE SEQUENCE [LARGE SCALE GENOMIC DNA]</scope>
    <source>
        <strain evidence="2 3">DOK1-4</strain>
    </source>
</reference>
<organism evidence="2 3">
    <name type="scientific">Tateyamaria omphalii</name>
    <dbReference type="NCBI Taxonomy" id="299262"/>
    <lineage>
        <taxon>Bacteria</taxon>
        <taxon>Pseudomonadati</taxon>
        <taxon>Pseudomonadota</taxon>
        <taxon>Alphaproteobacteria</taxon>
        <taxon>Rhodobacterales</taxon>
        <taxon>Roseobacteraceae</taxon>
        <taxon>Tateyamaria</taxon>
    </lineage>
</organism>
<gene>
    <name evidence="2" type="ORF">BWR18_01755</name>
</gene>
<evidence type="ECO:0000313" key="2">
    <source>
        <dbReference type="EMBL" id="APX10561.1"/>
    </source>
</evidence>
<dbReference type="RefSeq" id="WP_076626428.1">
    <property type="nucleotide sequence ID" value="NZ_CP019312.1"/>
</dbReference>
<protein>
    <submittedName>
        <fullName evidence="2">Uncharacterized protein</fullName>
    </submittedName>
</protein>
<dbReference type="Proteomes" id="UP000186336">
    <property type="component" value="Chromosome"/>
</dbReference>
<evidence type="ECO:0000256" key="1">
    <source>
        <dbReference type="SAM" id="Phobius"/>
    </source>
</evidence>
<evidence type="ECO:0000313" key="3">
    <source>
        <dbReference type="Proteomes" id="UP000186336"/>
    </source>
</evidence>
<feature type="transmembrane region" description="Helical" evidence="1">
    <location>
        <begin position="12"/>
        <end position="31"/>
    </location>
</feature>
<dbReference type="AlphaFoldDB" id="A0A1P8MR88"/>
<dbReference type="EMBL" id="CP019312">
    <property type="protein sequence ID" value="APX10561.1"/>
    <property type="molecule type" value="Genomic_DNA"/>
</dbReference>
<dbReference type="KEGG" id="tom:BWR18_01755"/>
<dbReference type="STRING" id="299262.BWR18_01755"/>
<name>A0A1P8MR88_9RHOB</name>